<sequence length="84" mass="9797">MGLYSTSVAYHFIQQHSFKHNHYFPKFVMYILHLTNEHSIKHNILLNIYQNKKLTSRASTLHKPLAAASSSLFTNNFARVHMLP</sequence>
<dbReference type="AlphaFoldDB" id="A0A7J7P7Z7"/>
<evidence type="ECO:0000313" key="2">
    <source>
        <dbReference type="Proteomes" id="UP000541444"/>
    </source>
</evidence>
<dbReference type="Proteomes" id="UP000541444">
    <property type="component" value="Unassembled WGS sequence"/>
</dbReference>
<dbReference type="EMBL" id="JACGCM010000176">
    <property type="protein sequence ID" value="KAF6175556.1"/>
    <property type="molecule type" value="Genomic_DNA"/>
</dbReference>
<reference evidence="1 2" key="1">
    <citation type="journal article" date="2020" name="IScience">
        <title>Genome Sequencing of the Endangered Kingdonia uniflora (Circaeasteraceae, Ranunculales) Reveals Potential Mechanisms of Evolutionary Specialization.</title>
        <authorList>
            <person name="Sun Y."/>
            <person name="Deng T."/>
            <person name="Zhang A."/>
            <person name="Moore M.J."/>
            <person name="Landis J.B."/>
            <person name="Lin N."/>
            <person name="Zhang H."/>
            <person name="Zhang X."/>
            <person name="Huang J."/>
            <person name="Zhang X."/>
            <person name="Sun H."/>
            <person name="Wang H."/>
        </authorList>
    </citation>
    <scope>NUCLEOTIDE SEQUENCE [LARGE SCALE GENOMIC DNA]</scope>
    <source>
        <strain evidence="1">TB1705</strain>
        <tissue evidence="1">Leaf</tissue>
    </source>
</reference>
<evidence type="ECO:0000313" key="1">
    <source>
        <dbReference type="EMBL" id="KAF6175556.1"/>
    </source>
</evidence>
<name>A0A7J7P7Z7_9MAGN</name>
<accession>A0A7J7P7Z7</accession>
<organism evidence="1 2">
    <name type="scientific">Kingdonia uniflora</name>
    <dbReference type="NCBI Taxonomy" id="39325"/>
    <lineage>
        <taxon>Eukaryota</taxon>
        <taxon>Viridiplantae</taxon>
        <taxon>Streptophyta</taxon>
        <taxon>Embryophyta</taxon>
        <taxon>Tracheophyta</taxon>
        <taxon>Spermatophyta</taxon>
        <taxon>Magnoliopsida</taxon>
        <taxon>Ranunculales</taxon>
        <taxon>Circaeasteraceae</taxon>
        <taxon>Kingdonia</taxon>
    </lineage>
</organism>
<proteinExistence type="predicted"/>
<gene>
    <name evidence="1" type="ORF">GIB67_023076</name>
</gene>
<protein>
    <submittedName>
        <fullName evidence="1">Uncharacterized protein</fullName>
    </submittedName>
</protein>
<comment type="caution">
    <text evidence="1">The sequence shown here is derived from an EMBL/GenBank/DDBJ whole genome shotgun (WGS) entry which is preliminary data.</text>
</comment>
<keyword evidence="2" id="KW-1185">Reference proteome</keyword>